<keyword evidence="2" id="KW-1185">Reference proteome</keyword>
<gene>
    <name evidence="1" type="primary">MPUL0G00680</name>
    <name evidence="1" type="ORF">METSCH_G00680</name>
</gene>
<reference evidence="2" key="1">
    <citation type="submission" date="2019-03" db="EMBL/GenBank/DDBJ databases">
        <title>Snf2 controls pulcherriminic acid biosynthesis and connects pigmentation and antifungal activity of the yeast Metschnikowia pulcherrima.</title>
        <authorList>
            <person name="Gore-Lloyd D."/>
            <person name="Sumann I."/>
            <person name="Brachmann A.O."/>
            <person name="Schneeberger K."/>
            <person name="Ortiz-Merino R.A."/>
            <person name="Moreno-Beltran M."/>
            <person name="Schlaefli M."/>
            <person name="Kirner P."/>
            <person name="Santos Kron A."/>
            <person name="Wolfe K.H."/>
            <person name="Piel J."/>
            <person name="Ahrens C.H."/>
            <person name="Henk D."/>
            <person name="Freimoser F.M."/>
        </authorList>
    </citation>
    <scope>NUCLEOTIDE SEQUENCE [LARGE SCALE GENOMIC DNA]</scope>
    <source>
        <strain evidence="2">APC 1.2</strain>
    </source>
</reference>
<dbReference type="Proteomes" id="UP000292447">
    <property type="component" value="Chromosome VII"/>
</dbReference>
<organism evidence="1 2">
    <name type="scientific">Metschnikowia aff. pulcherrima</name>
    <dbReference type="NCBI Taxonomy" id="2163413"/>
    <lineage>
        <taxon>Eukaryota</taxon>
        <taxon>Fungi</taxon>
        <taxon>Dikarya</taxon>
        <taxon>Ascomycota</taxon>
        <taxon>Saccharomycotina</taxon>
        <taxon>Pichiomycetes</taxon>
        <taxon>Metschnikowiaceae</taxon>
        <taxon>Metschnikowia</taxon>
    </lineage>
</organism>
<dbReference type="AlphaFoldDB" id="A0A4P6XWM3"/>
<protein>
    <submittedName>
        <fullName evidence="1">Cornichon protein</fullName>
    </submittedName>
</protein>
<name>A0A4P6XWM3_9ASCO</name>
<evidence type="ECO:0000313" key="1">
    <source>
        <dbReference type="EMBL" id="QBM91026.1"/>
    </source>
</evidence>
<dbReference type="EMBL" id="CP034462">
    <property type="protein sequence ID" value="QBM91026.1"/>
    <property type="molecule type" value="Genomic_DNA"/>
</dbReference>
<proteinExistence type="predicted"/>
<accession>A0A4P6XWM3</accession>
<evidence type="ECO:0000313" key="2">
    <source>
        <dbReference type="Proteomes" id="UP000292447"/>
    </source>
</evidence>
<sequence>MKPFPTSVLTVPIEIFATTTKICTRGGSTQTHDPDSVTTHTPAYSQPMYSDLESDYSNPIELCHKLNP</sequence>